<evidence type="ECO:0000313" key="2">
    <source>
        <dbReference type="EMBL" id="XAE49767.1"/>
    </source>
</evidence>
<protein>
    <submittedName>
        <fullName evidence="2">Uncharacterized protein</fullName>
    </submittedName>
</protein>
<dbReference type="Proteomes" id="UP001448498">
    <property type="component" value="Chromosome 1"/>
</dbReference>
<accession>A0ABZ3DMJ3</accession>
<sequence length="111" mass="12735">MCTETADVKKPALGPVFFQLTLRLTGLRPKPEQPSLPKQPTPLQQQRRSQQPLPTKQRQQRRSLHQQLPKQPSKQQQPRRLQPTKQLDQRSCCKQPVQQQPTGKLRGGISS</sequence>
<evidence type="ECO:0000313" key="3">
    <source>
        <dbReference type="Proteomes" id="UP001448498"/>
    </source>
</evidence>
<feature type="region of interest" description="Disordered" evidence="1">
    <location>
        <begin position="25"/>
        <end position="111"/>
    </location>
</feature>
<name>A0ABZ3DMJ3_9BURK</name>
<keyword evidence="3" id="KW-1185">Reference proteome</keyword>
<proteinExistence type="predicted"/>
<dbReference type="EMBL" id="CP109821">
    <property type="protein sequence ID" value="XAE49767.1"/>
    <property type="molecule type" value="Genomic_DNA"/>
</dbReference>
<dbReference type="RefSeq" id="WP_081051808.1">
    <property type="nucleotide sequence ID" value="NZ_CP101524.1"/>
</dbReference>
<feature type="compositionally biased region" description="Low complexity" evidence="1">
    <location>
        <begin position="41"/>
        <end position="57"/>
    </location>
</feature>
<evidence type="ECO:0000256" key="1">
    <source>
        <dbReference type="SAM" id="MobiDB-lite"/>
    </source>
</evidence>
<reference evidence="2 3" key="1">
    <citation type="submission" date="2022-10" db="EMBL/GenBank/DDBJ databases">
        <title>Genomic of Burkholderia cepacia PN-1.</title>
        <authorList>
            <person name="Yang Y."/>
            <person name="Guan H."/>
            <person name="Huang J."/>
        </authorList>
    </citation>
    <scope>NUCLEOTIDE SEQUENCE [LARGE SCALE GENOMIC DNA]</scope>
    <source>
        <strain evidence="2 3">PN-1</strain>
    </source>
</reference>
<gene>
    <name evidence="2" type="ORF">OHZ10_11330</name>
</gene>
<feature type="compositionally biased region" description="Low complexity" evidence="1">
    <location>
        <begin position="66"/>
        <end position="83"/>
    </location>
</feature>
<organism evidence="2 3">
    <name type="scientific">Burkholderia arboris</name>
    <dbReference type="NCBI Taxonomy" id="488730"/>
    <lineage>
        <taxon>Bacteria</taxon>
        <taxon>Pseudomonadati</taxon>
        <taxon>Pseudomonadota</taxon>
        <taxon>Betaproteobacteria</taxon>
        <taxon>Burkholderiales</taxon>
        <taxon>Burkholderiaceae</taxon>
        <taxon>Burkholderia</taxon>
        <taxon>Burkholderia cepacia complex</taxon>
    </lineage>
</organism>